<reference evidence="3" key="2">
    <citation type="submission" date="2020-09" db="EMBL/GenBank/DDBJ databases">
        <authorList>
            <person name="Sun Q."/>
            <person name="Zhou Y."/>
        </authorList>
    </citation>
    <scope>NUCLEOTIDE SEQUENCE</scope>
    <source>
        <strain evidence="3">CGMCC 4.7430</strain>
    </source>
</reference>
<evidence type="ECO:0000259" key="2">
    <source>
        <dbReference type="Pfam" id="PF04738"/>
    </source>
</evidence>
<accession>A0A918E3M0</accession>
<keyword evidence="4" id="KW-1185">Reference proteome</keyword>
<gene>
    <name evidence="3" type="ORF">GCM10012278_06310</name>
</gene>
<feature type="region of interest" description="Disordered" evidence="1">
    <location>
        <begin position="230"/>
        <end position="257"/>
    </location>
</feature>
<sequence length="915" mass="99071">MTGGIGEGSVVMTPGSGARAPRGAGYAADTIFGVRVAGIPAERVAALRFRRTWSEVDEAVRLAGRVTAEGERLADVLHALIGAGRRPELKPALVALRRDLFAGRRPRARVLTPAIMDFLPGPVAGELSAWLDDLDRLARVRAGISGLLDHELTEKTAVLRDATRLFEFRQGLAQSSPDLSERLDAWLDAPDDRAPGRQTLLRLAKYLARAAMKTSPYATFAASGLGRWSPEGDAAAPARDLPATGARRRRPGPAPATDDLRMVGVAEADRSVVYASWLRAARQPGLRDAVVLRVNPSAVEEDGRLWFLGHLLAEPINSLPASASLRAVLDVIRSDPGATYGAVAERLTFAGDAATVDRLLTTLIDGGLVERCPPFSDRTADALPRLIDWMARALPEPTGEPARLLASLRAIDAAVTAYALHPAERKRQWRADADRLAEKLAPAGTGAGSPRLMHESYVLAGTAVRRPSASLRPMYDDLNHVRRFLALLDPSLPLKIALADYFLQVYGPAGSVPFLTFYRRIHDMDPQAGTGAERAVRRFLEVAPRPLGPGAGRVRDRYGPRVARLGELRRTFWKVLHAAQEKAGEGNPMPVAVLDELTASWPPFVPPATSISVYGQVMTAPDGPRLVVNGVVTGPRRGMGRIRHLLGVAGDQAADAGEPVVVDPAFAEFRVSGGSNLDLRPRVSPVIDYPFTGGDDAEPGIPPTELLVEYDGDRELLVLRGPGGSPLRPLHLGLTSEVFLPPAQSLLVRGFGANPTVMMPGWVLRGGLRYPPASAVEYAPRLTVGAVVLARARWRMRAGEFPAPAKGEDRGVYLIRLARWLGERGIPRAFFARVMEDRYGYGTQGPIKSRKPLYVDVTNWFLLQDFVRALGHPDRLVVLEEALPALPDVPRYGEHGSRVTEYIFDLAATEDSGER</sequence>
<dbReference type="Proteomes" id="UP000660745">
    <property type="component" value="Unassembled WGS sequence"/>
</dbReference>
<evidence type="ECO:0000313" key="4">
    <source>
        <dbReference type="Proteomes" id="UP000660745"/>
    </source>
</evidence>
<feature type="region of interest" description="Disordered" evidence="1">
    <location>
        <begin position="1"/>
        <end position="21"/>
    </location>
</feature>
<proteinExistence type="predicted"/>
<dbReference type="Pfam" id="PF04738">
    <property type="entry name" value="Lant_dehydr_N"/>
    <property type="match status" value="1"/>
</dbReference>
<comment type="caution">
    <text evidence="3">The sequence shown here is derived from an EMBL/GenBank/DDBJ whole genome shotgun (WGS) entry which is preliminary data.</text>
</comment>
<evidence type="ECO:0000256" key="1">
    <source>
        <dbReference type="SAM" id="MobiDB-lite"/>
    </source>
</evidence>
<name>A0A918E3M0_9ACTN</name>
<organism evidence="3 4">
    <name type="scientific">Nonomuraea glycinis</name>
    <dbReference type="NCBI Taxonomy" id="2047744"/>
    <lineage>
        <taxon>Bacteria</taxon>
        <taxon>Bacillati</taxon>
        <taxon>Actinomycetota</taxon>
        <taxon>Actinomycetes</taxon>
        <taxon>Streptosporangiales</taxon>
        <taxon>Streptosporangiaceae</taxon>
        <taxon>Nonomuraea</taxon>
    </lineage>
</organism>
<dbReference type="AlphaFoldDB" id="A0A918E3M0"/>
<protein>
    <recommendedName>
        <fullName evidence="2">Lantibiotic dehydratase N-terminal domain-containing protein</fullName>
    </recommendedName>
</protein>
<dbReference type="EMBL" id="BMNK01000001">
    <property type="protein sequence ID" value="GGP01765.1"/>
    <property type="molecule type" value="Genomic_DNA"/>
</dbReference>
<feature type="domain" description="Lantibiotic dehydratase N-terminal" evidence="2">
    <location>
        <begin position="167"/>
        <end position="833"/>
    </location>
</feature>
<reference evidence="3" key="1">
    <citation type="journal article" date="2014" name="Int. J. Syst. Evol. Microbiol.">
        <title>Complete genome sequence of Corynebacterium casei LMG S-19264T (=DSM 44701T), isolated from a smear-ripened cheese.</title>
        <authorList>
            <consortium name="US DOE Joint Genome Institute (JGI-PGF)"/>
            <person name="Walter F."/>
            <person name="Albersmeier A."/>
            <person name="Kalinowski J."/>
            <person name="Ruckert C."/>
        </authorList>
    </citation>
    <scope>NUCLEOTIDE SEQUENCE</scope>
    <source>
        <strain evidence="3">CGMCC 4.7430</strain>
    </source>
</reference>
<dbReference type="InterPro" id="IPR006827">
    <property type="entry name" value="Lant_deHydtase_N"/>
</dbReference>
<evidence type="ECO:0000313" key="3">
    <source>
        <dbReference type="EMBL" id="GGP01765.1"/>
    </source>
</evidence>